<dbReference type="Gene3D" id="3.40.50.300">
    <property type="entry name" value="P-loop containing nucleotide triphosphate hydrolases"/>
    <property type="match status" value="1"/>
</dbReference>
<dbReference type="Gene3D" id="3.30.450.380">
    <property type="match status" value="1"/>
</dbReference>
<dbReference type="InterPro" id="IPR027417">
    <property type="entry name" value="P-loop_NTPase"/>
</dbReference>
<dbReference type="Proteomes" id="UP001428774">
    <property type="component" value="Unassembled WGS sequence"/>
</dbReference>
<sequence length="519" mass="56388">MTEVTPLPARSTDALHKMLLWKVDELIGAGAAPGPHVVGRAIDWYEGRTGETIPMEEQRKLVRELGQLSAAAAAAAAPAKPEPAARAGSQGPAFSRWLNALSQRILPDVMALLDLAELADLAEDVQRETIAQAVRSVSRLQKLELNGAESAELIDYVLDDMMGFGPLERLLADDTVSDIMVNGPQQVYVERAGRMELTDMSFRDDGHVLNIATRIVSAAGRRVDETTPLVDARLPDGSRINVTIPPLALDGPTLTIRKFPKDELHLADLVARSSMSPAMAAFLRLAAKMRLNLLISGGTGSGKTTLLNAISREIPASERIVTIEDAAELRLQQPHVVRLETRPPTIEGLGEITMRHLFRNSLRMRPDRIIIGEVRGDEAFDLLQAMNTGHDGSMSTLHANSPREALTRLENMIAMSGIALPVAFIRQQMKDAIHLVVQIARMRDGVRRVSSISEIVGMGGDTVSIQELFRFRGRARPGRRCGRRAVHGHRGGAALHAARRRDGAGSGVAPDARGLTCCR</sequence>
<comment type="similarity">
    <text evidence="1">Belongs to the GSP E family.</text>
</comment>
<name>A0AAW9SVI7_9RHOB</name>
<reference evidence="3 4" key="1">
    <citation type="submission" date="2024-05" db="EMBL/GenBank/DDBJ databases">
        <title>Genome sequence of Ponticoccus litoralis KCCM 90028.</title>
        <authorList>
            <person name="Kim J.M."/>
            <person name="Lee J.K."/>
            <person name="Choi B.J."/>
            <person name="Bayburt H."/>
            <person name="Baek J.H."/>
            <person name="Jeon C.O."/>
        </authorList>
    </citation>
    <scope>NUCLEOTIDE SEQUENCE [LARGE SCALE GENOMIC DNA]</scope>
    <source>
        <strain evidence="3 4">KCCM 90028</strain>
    </source>
</reference>
<evidence type="ECO:0000256" key="1">
    <source>
        <dbReference type="ARBA" id="ARBA00006611"/>
    </source>
</evidence>
<dbReference type="PANTHER" id="PTHR30486:SF15">
    <property type="entry name" value="TYPE II_IV SECRETION SYSTEM ATPASE"/>
    <property type="match status" value="1"/>
</dbReference>
<dbReference type="InterPro" id="IPR050921">
    <property type="entry name" value="T4SS_GSP_E_ATPase"/>
</dbReference>
<evidence type="ECO:0000259" key="2">
    <source>
        <dbReference type="Pfam" id="PF00437"/>
    </source>
</evidence>
<gene>
    <name evidence="3" type="ORF">ABFB10_20540</name>
</gene>
<dbReference type="InterPro" id="IPR001482">
    <property type="entry name" value="T2SS/T4SS_dom"/>
</dbReference>
<dbReference type="RefSeq" id="WP_347168115.1">
    <property type="nucleotide sequence ID" value="NZ_JBDNCH010000003.1"/>
</dbReference>
<organism evidence="3 4">
    <name type="scientific">Ponticoccus litoralis</name>
    <dbReference type="NCBI Taxonomy" id="422297"/>
    <lineage>
        <taxon>Bacteria</taxon>
        <taxon>Pseudomonadati</taxon>
        <taxon>Pseudomonadota</taxon>
        <taxon>Alphaproteobacteria</taxon>
        <taxon>Rhodobacterales</taxon>
        <taxon>Roseobacteraceae</taxon>
        <taxon>Ponticoccus</taxon>
    </lineage>
</organism>
<evidence type="ECO:0000313" key="3">
    <source>
        <dbReference type="EMBL" id="MEN9063008.1"/>
    </source>
</evidence>
<dbReference type="EMBL" id="JBDNCH010000003">
    <property type="protein sequence ID" value="MEN9063008.1"/>
    <property type="molecule type" value="Genomic_DNA"/>
</dbReference>
<evidence type="ECO:0000313" key="4">
    <source>
        <dbReference type="Proteomes" id="UP001428774"/>
    </source>
</evidence>
<keyword evidence="4" id="KW-1185">Reference proteome</keyword>
<dbReference type="CDD" id="cd01130">
    <property type="entry name" value="VirB11-like_ATPase"/>
    <property type="match status" value="1"/>
</dbReference>
<dbReference type="SUPFAM" id="SSF52540">
    <property type="entry name" value="P-loop containing nucleoside triphosphate hydrolases"/>
    <property type="match status" value="1"/>
</dbReference>
<proteinExistence type="inferred from homology"/>
<feature type="domain" description="Bacterial type II secretion system protein E" evidence="2">
    <location>
        <begin position="163"/>
        <end position="441"/>
    </location>
</feature>
<dbReference type="GO" id="GO:0016887">
    <property type="term" value="F:ATP hydrolysis activity"/>
    <property type="evidence" value="ECO:0007669"/>
    <property type="project" value="InterPro"/>
</dbReference>
<accession>A0AAW9SVI7</accession>
<dbReference type="PANTHER" id="PTHR30486">
    <property type="entry name" value="TWITCHING MOTILITY PROTEIN PILT"/>
    <property type="match status" value="1"/>
</dbReference>
<protein>
    <submittedName>
        <fullName evidence="3">CpaF family protein</fullName>
    </submittedName>
</protein>
<dbReference type="Pfam" id="PF00437">
    <property type="entry name" value="T2SSE"/>
    <property type="match status" value="1"/>
</dbReference>
<comment type="caution">
    <text evidence="3">The sequence shown here is derived from an EMBL/GenBank/DDBJ whole genome shotgun (WGS) entry which is preliminary data.</text>
</comment>
<dbReference type="AlphaFoldDB" id="A0AAW9SVI7"/>